<keyword evidence="1" id="KW-0732">Signal</keyword>
<proteinExistence type="predicted"/>
<evidence type="ECO:0008006" key="4">
    <source>
        <dbReference type="Google" id="ProtNLM"/>
    </source>
</evidence>
<feature type="signal peptide" evidence="1">
    <location>
        <begin position="1"/>
        <end position="27"/>
    </location>
</feature>
<evidence type="ECO:0000313" key="2">
    <source>
        <dbReference type="EMBL" id="WNH48071.1"/>
    </source>
</evidence>
<evidence type="ECO:0000256" key="1">
    <source>
        <dbReference type="SAM" id="SignalP"/>
    </source>
</evidence>
<evidence type="ECO:0000313" key="3">
    <source>
        <dbReference type="Proteomes" id="UP001305421"/>
    </source>
</evidence>
<gene>
    <name evidence="2" type="ORF">PDM28_15520</name>
</gene>
<keyword evidence="3" id="KW-1185">Reference proteome</keyword>
<name>A0ABY9YB25_9GAMM</name>
<dbReference type="RefSeq" id="WP_311182740.1">
    <property type="nucleotide sequence ID" value="NZ_CP115543.1"/>
</dbReference>
<accession>A0ABY9YB25</accession>
<protein>
    <recommendedName>
        <fullName evidence="4">Secreted protein</fullName>
    </recommendedName>
</protein>
<dbReference type="EMBL" id="CP115543">
    <property type="protein sequence ID" value="WNH48071.1"/>
    <property type="molecule type" value="Genomic_DNA"/>
</dbReference>
<sequence>MTLRTACFRHLLPLSLALLALSSAVSAQGLAGPPRYIDLADRLGPGDTPDDTAYRELDRWLADEFTDACPDAFCAGRIGNYRPLRLDCVVDTRQDRIHSCRYAVVASQTWVHPGTGAVRTELSQWYCPLPLPYALSAEDFLSHMTTLQPDSSGYLFNRLPGGQVSLFDVLRRCLS</sequence>
<reference evidence="2 3" key="1">
    <citation type="submission" date="2022-12" db="EMBL/GenBank/DDBJ databases">
        <title>Two new species, Stenotrophomonas aracearum and Stenotrophomonas oahuensis, isolated from Anthurium (Araceae family) in Hawaii.</title>
        <authorList>
            <person name="Chunag S.C."/>
            <person name="Dobhal S."/>
            <person name="Alvarez A."/>
            <person name="Arif M."/>
        </authorList>
    </citation>
    <scope>NUCLEOTIDE SEQUENCE [LARGE SCALE GENOMIC DNA]</scope>
    <source>
        <strain evidence="2 3">A5588</strain>
    </source>
</reference>
<feature type="chain" id="PRO_5046684338" description="Secreted protein" evidence="1">
    <location>
        <begin position="28"/>
        <end position="175"/>
    </location>
</feature>
<organism evidence="2 3">
    <name type="scientific">Stenotrophomonas aracearum</name>
    <dbReference type="NCBI Taxonomy" id="3003272"/>
    <lineage>
        <taxon>Bacteria</taxon>
        <taxon>Pseudomonadati</taxon>
        <taxon>Pseudomonadota</taxon>
        <taxon>Gammaproteobacteria</taxon>
        <taxon>Lysobacterales</taxon>
        <taxon>Lysobacteraceae</taxon>
        <taxon>Stenotrophomonas</taxon>
    </lineage>
</organism>
<dbReference type="Proteomes" id="UP001305421">
    <property type="component" value="Chromosome"/>
</dbReference>